<dbReference type="EMBL" id="LSSM01007460">
    <property type="protein sequence ID" value="OMJ08183.1"/>
    <property type="molecule type" value="Genomic_DNA"/>
</dbReference>
<proteinExistence type="predicted"/>
<name>A0A1R1X0L9_9FUNG</name>
<evidence type="ECO:0000313" key="2">
    <source>
        <dbReference type="EMBL" id="OMJ08183.1"/>
    </source>
</evidence>
<comment type="caution">
    <text evidence="2">The sequence shown here is derived from an EMBL/GenBank/DDBJ whole genome shotgun (WGS) entry which is preliminary data.</text>
</comment>
<dbReference type="AlphaFoldDB" id="A0A1R1X0L9"/>
<evidence type="ECO:0000313" key="3">
    <source>
        <dbReference type="Proteomes" id="UP000187429"/>
    </source>
</evidence>
<dbReference type="OrthoDB" id="8044784at2759"/>
<protein>
    <submittedName>
        <fullName evidence="2">Uncharacterized protein</fullName>
    </submittedName>
</protein>
<feature type="non-terminal residue" evidence="2">
    <location>
        <position position="143"/>
    </location>
</feature>
<keyword evidence="3" id="KW-1185">Reference proteome</keyword>
<sequence length="143" mass="15918">MKPLSSLNSQIRQISDNSGTKSQHKEQLEIWADHFSALAVAPENQIIIDQNTIIPEPYTECYQIPTWEVITTALKSTPNKKSPGIDTIPSEFWKLVQDEEQPTSILAKLIHKLVLSAWNGGTISNKNNTSIVVPIPKKGDLTD</sequence>
<accession>A0A1R1X0L9</accession>
<dbReference type="Proteomes" id="UP000187429">
    <property type="component" value="Unassembled WGS sequence"/>
</dbReference>
<organism evidence="2 3">
    <name type="scientific">Smittium culicis</name>
    <dbReference type="NCBI Taxonomy" id="133412"/>
    <lineage>
        <taxon>Eukaryota</taxon>
        <taxon>Fungi</taxon>
        <taxon>Fungi incertae sedis</taxon>
        <taxon>Zoopagomycota</taxon>
        <taxon>Kickxellomycotina</taxon>
        <taxon>Harpellomycetes</taxon>
        <taxon>Harpellales</taxon>
        <taxon>Legeriomycetaceae</taxon>
        <taxon>Smittium</taxon>
    </lineage>
</organism>
<evidence type="ECO:0000256" key="1">
    <source>
        <dbReference type="SAM" id="MobiDB-lite"/>
    </source>
</evidence>
<gene>
    <name evidence="2" type="ORF">AYI69_g11165</name>
</gene>
<reference evidence="3" key="1">
    <citation type="submission" date="2017-01" db="EMBL/GenBank/DDBJ databases">
        <authorList>
            <person name="Wang Y."/>
            <person name="White M."/>
            <person name="Kvist S."/>
            <person name="Moncalvo J.-M."/>
        </authorList>
    </citation>
    <scope>NUCLEOTIDE SEQUENCE [LARGE SCALE GENOMIC DNA]</scope>
    <source>
        <strain evidence="3">ID-206-W2</strain>
    </source>
</reference>
<feature type="compositionally biased region" description="Polar residues" evidence="1">
    <location>
        <begin position="1"/>
        <end position="21"/>
    </location>
</feature>
<feature type="region of interest" description="Disordered" evidence="1">
    <location>
        <begin position="1"/>
        <end position="22"/>
    </location>
</feature>